<dbReference type="Proteomes" id="UP000198677">
    <property type="component" value="Unassembled WGS sequence"/>
</dbReference>
<gene>
    <name evidence="1" type="ORF">SAMN05444583_105102</name>
</gene>
<keyword evidence="2" id="KW-1185">Reference proteome</keyword>
<organism evidence="1 2">
    <name type="scientific">Rhodococcus maanshanensis</name>
    <dbReference type="NCBI Taxonomy" id="183556"/>
    <lineage>
        <taxon>Bacteria</taxon>
        <taxon>Bacillati</taxon>
        <taxon>Actinomycetota</taxon>
        <taxon>Actinomycetes</taxon>
        <taxon>Mycobacteriales</taxon>
        <taxon>Nocardiaceae</taxon>
        <taxon>Rhodococcus</taxon>
    </lineage>
</organism>
<protein>
    <recommendedName>
        <fullName evidence="3">Antitoxin VbhA domain-containing protein</fullName>
    </recommendedName>
</protein>
<dbReference type="EMBL" id="FOAW01000005">
    <property type="protein sequence ID" value="SEL00340.1"/>
    <property type="molecule type" value="Genomic_DNA"/>
</dbReference>
<evidence type="ECO:0000313" key="1">
    <source>
        <dbReference type="EMBL" id="SEL00340.1"/>
    </source>
</evidence>
<reference evidence="2" key="1">
    <citation type="submission" date="2016-10" db="EMBL/GenBank/DDBJ databases">
        <authorList>
            <person name="Varghese N."/>
            <person name="Submissions S."/>
        </authorList>
    </citation>
    <scope>NUCLEOTIDE SEQUENCE [LARGE SCALE GENOMIC DNA]</scope>
    <source>
        <strain evidence="2">DSM 44675</strain>
    </source>
</reference>
<sequence length="90" mass="10376">MMWSPCAYARRWPELWEPLSESDRWVLSQSLADDSPEDVSREEVADLARYLAGNITADEYELRAEWRRVEADPAQLDHDSVGPLRLDTVA</sequence>
<evidence type="ECO:0000313" key="2">
    <source>
        <dbReference type="Proteomes" id="UP000198677"/>
    </source>
</evidence>
<accession>A0A1H7LN52</accession>
<evidence type="ECO:0008006" key="3">
    <source>
        <dbReference type="Google" id="ProtNLM"/>
    </source>
</evidence>
<proteinExistence type="predicted"/>
<dbReference type="AlphaFoldDB" id="A0A1H7LN52"/>
<name>A0A1H7LN52_9NOCA</name>